<dbReference type="EnsemblMetazoa" id="AALFPA23_021535.R31856">
    <property type="protein sequence ID" value="AALFPA23_021535.P31856"/>
    <property type="gene ID" value="AALFPA23_021535"/>
</dbReference>
<dbReference type="RefSeq" id="XP_062714486.1">
    <property type="nucleotide sequence ID" value="XM_062858502.1"/>
</dbReference>
<proteinExistence type="predicted"/>
<dbReference type="InterPro" id="IPR001878">
    <property type="entry name" value="Znf_CCHC"/>
</dbReference>
<feature type="domain" description="CCHC-type" evidence="3">
    <location>
        <begin position="564"/>
        <end position="577"/>
    </location>
</feature>
<protein>
    <recommendedName>
        <fullName evidence="3">CCHC-type domain-containing protein</fullName>
    </recommendedName>
</protein>
<dbReference type="Pfam" id="PF03732">
    <property type="entry name" value="Retrotrans_gag"/>
    <property type="match status" value="1"/>
</dbReference>
<evidence type="ECO:0000313" key="5">
    <source>
        <dbReference type="Proteomes" id="UP000069940"/>
    </source>
</evidence>
<reference evidence="4" key="2">
    <citation type="submission" date="2025-05" db="UniProtKB">
        <authorList>
            <consortium name="EnsemblMetazoa"/>
        </authorList>
    </citation>
    <scope>IDENTIFICATION</scope>
    <source>
        <strain evidence="4">Foshan</strain>
    </source>
</reference>
<keyword evidence="1" id="KW-0479">Metal-binding</keyword>
<keyword evidence="1" id="KW-0862">Zinc</keyword>
<dbReference type="EnsemblMetazoa" id="AALFPA23_021535.R31857">
    <property type="protein sequence ID" value="AALFPA23_021535.P31857"/>
    <property type="gene ID" value="AALFPA23_021535"/>
</dbReference>
<dbReference type="SUPFAM" id="SSF57756">
    <property type="entry name" value="Retrovirus zinc finger-like domains"/>
    <property type="match status" value="1"/>
</dbReference>
<keyword evidence="1" id="KW-0863">Zinc-finger</keyword>
<sequence>MDVEFDLLYTGLSIHHLDREEIEYELKIRGLPFTETETRAALMRRLKDRLKEEKGANRDLEFERLNTTVDDEIKIIDTRVKQIKDFLVNKSKFDGIRESLKTRLVHYFARAKRLPDNTDKEEDLADIDSLIASIRGAFNTHFSLFSGQRDVIEQLNQSFSRMLSANNSAADKQNEEVESLVSSNRSSRRNLKSVDNPVASQNLATNFLPWMIPPWMFGNPQMQMWATQQMLGAGSLGNFSNQLNVPIGPGQVDNSNAKPRKSPRRVKQRVRSTSSESKDSSGTESGWPSDEPPKPVREKKRESKPRNRPVSDWRLKYDGADNGQNLMKFLKEVEFYAKSEDMSPKDLFRSAIHLFSGAAKTWFMTGFENEDFTSWEELKEELKREFLSPDHDHTSEIRAIARKQGPRETFQDYFIELQKIFNSLTKPMTERRKFEIVFRNMRADYKGHVVSSEIDNLADLKKFGRRLDATYWYKYQTSSNDANTRGKPSQVNEINTGTKPKPKAKSEEKQRSRTFHNSSRDRRGSEDENDSRPRKSKSPVRPNEQQDVLQMLVDKYKPLKDGHCFNCRLQGHHARDCDRPKHKYCQKCGFLNVDTASCPWCAKNASKTVPEGRQFDRQ</sequence>
<feature type="compositionally biased region" description="Basic and acidic residues" evidence="2">
    <location>
        <begin position="518"/>
        <end position="533"/>
    </location>
</feature>
<feature type="region of interest" description="Disordered" evidence="2">
    <location>
        <begin position="479"/>
        <end position="546"/>
    </location>
</feature>
<dbReference type="RefSeq" id="XP_062714484.1">
    <property type="nucleotide sequence ID" value="XM_062858500.1"/>
</dbReference>
<dbReference type="PROSITE" id="PS50158">
    <property type="entry name" value="ZF_CCHC"/>
    <property type="match status" value="1"/>
</dbReference>
<dbReference type="Gene3D" id="4.10.60.10">
    <property type="entry name" value="Zinc finger, CCHC-type"/>
    <property type="match status" value="1"/>
</dbReference>
<evidence type="ECO:0000256" key="2">
    <source>
        <dbReference type="SAM" id="MobiDB-lite"/>
    </source>
</evidence>
<dbReference type="GeneID" id="134291138"/>
<dbReference type="RefSeq" id="XP_062714485.1">
    <property type="nucleotide sequence ID" value="XM_062858501.1"/>
</dbReference>
<feature type="compositionally biased region" description="Basic residues" evidence="2">
    <location>
        <begin position="258"/>
        <end position="270"/>
    </location>
</feature>
<dbReference type="InterPro" id="IPR036875">
    <property type="entry name" value="Znf_CCHC_sf"/>
</dbReference>
<feature type="compositionally biased region" description="Basic and acidic residues" evidence="2">
    <location>
        <begin position="291"/>
        <end position="317"/>
    </location>
</feature>
<dbReference type="RefSeq" id="XP_062714488.1">
    <property type="nucleotide sequence ID" value="XM_062858504.1"/>
</dbReference>
<dbReference type="InterPro" id="IPR005162">
    <property type="entry name" value="Retrotrans_gag_dom"/>
</dbReference>
<feature type="region of interest" description="Disordered" evidence="2">
    <location>
        <begin position="242"/>
        <end position="317"/>
    </location>
</feature>
<evidence type="ECO:0000259" key="3">
    <source>
        <dbReference type="PROSITE" id="PS50158"/>
    </source>
</evidence>
<dbReference type="Proteomes" id="UP000069940">
    <property type="component" value="Unassembled WGS sequence"/>
</dbReference>
<feature type="region of interest" description="Disordered" evidence="2">
    <location>
        <begin position="166"/>
        <end position="194"/>
    </location>
</feature>
<reference evidence="5" key="1">
    <citation type="journal article" date="2015" name="Proc. Natl. Acad. Sci. U.S.A.">
        <title>Genome sequence of the Asian Tiger mosquito, Aedes albopictus, reveals insights into its biology, genetics, and evolution.</title>
        <authorList>
            <person name="Chen X.G."/>
            <person name="Jiang X."/>
            <person name="Gu J."/>
            <person name="Xu M."/>
            <person name="Wu Y."/>
            <person name="Deng Y."/>
            <person name="Zhang C."/>
            <person name="Bonizzoni M."/>
            <person name="Dermauw W."/>
            <person name="Vontas J."/>
            <person name="Armbruster P."/>
            <person name="Huang X."/>
            <person name="Yang Y."/>
            <person name="Zhang H."/>
            <person name="He W."/>
            <person name="Peng H."/>
            <person name="Liu Y."/>
            <person name="Wu K."/>
            <person name="Chen J."/>
            <person name="Lirakis M."/>
            <person name="Topalis P."/>
            <person name="Van Leeuwen T."/>
            <person name="Hall A.B."/>
            <person name="Jiang X."/>
            <person name="Thorpe C."/>
            <person name="Mueller R.L."/>
            <person name="Sun C."/>
            <person name="Waterhouse R.M."/>
            <person name="Yan G."/>
            <person name="Tu Z.J."/>
            <person name="Fang X."/>
            <person name="James A.A."/>
        </authorList>
    </citation>
    <scope>NUCLEOTIDE SEQUENCE [LARGE SCALE GENOMIC DNA]</scope>
    <source>
        <strain evidence="5">Foshan</strain>
    </source>
</reference>
<name>A0ABM1ZTK5_AEDAL</name>
<evidence type="ECO:0000313" key="4">
    <source>
        <dbReference type="EnsemblMetazoa" id="AALFPA23_021535.P31858"/>
    </source>
</evidence>
<keyword evidence="5" id="KW-1185">Reference proteome</keyword>
<dbReference type="RefSeq" id="XP_062714487.1">
    <property type="nucleotide sequence ID" value="XM_062858503.1"/>
</dbReference>
<dbReference type="EnsemblMetazoa" id="AALFPA23_021535.R31860">
    <property type="protein sequence ID" value="AALFPA23_021535.P31860"/>
    <property type="gene ID" value="AALFPA23_021535"/>
</dbReference>
<organism evidence="4 5">
    <name type="scientific">Aedes albopictus</name>
    <name type="common">Asian tiger mosquito</name>
    <name type="synonym">Stegomyia albopicta</name>
    <dbReference type="NCBI Taxonomy" id="7160"/>
    <lineage>
        <taxon>Eukaryota</taxon>
        <taxon>Metazoa</taxon>
        <taxon>Ecdysozoa</taxon>
        <taxon>Arthropoda</taxon>
        <taxon>Hexapoda</taxon>
        <taxon>Insecta</taxon>
        <taxon>Pterygota</taxon>
        <taxon>Neoptera</taxon>
        <taxon>Endopterygota</taxon>
        <taxon>Diptera</taxon>
        <taxon>Nematocera</taxon>
        <taxon>Culicoidea</taxon>
        <taxon>Culicidae</taxon>
        <taxon>Culicinae</taxon>
        <taxon>Aedini</taxon>
        <taxon>Aedes</taxon>
        <taxon>Stegomyia</taxon>
    </lineage>
</organism>
<dbReference type="EnsemblMetazoa" id="AALFPA23_021535.R31858">
    <property type="protein sequence ID" value="AALFPA23_021535.P31858"/>
    <property type="gene ID" value="AALFPA23_021535"/>
</dbReference>
<evidence type="ECO:0000256" key="1">
    <source>
        <dbReference type="PROSITE-ProRule" id="PRU00047"/>
    </source>
</evidence>
<dbReference type="EnsemblMetazoa" id="AALFPA23_021535.R31859">
    <property type="protein sequence ID" value="AALFPA23_021535.P31859"/>
    <property type="gene ID" value="AALFPA23_021535"/>
</dbReference>
<accession>A0ABM1ZTK5</accession>
<feature type="compositionally biased region" description="Polar residues" evidence="2">
    <location>
        <begin position="479"/>
        <end position="498"/>
    </location>
</feature>